<comment type="caution">
    <text evidence="1">The sequence shown here is derived from an EMBL/GenBank/DDBJ whole genome shotgun (WGS) entry which is preliminary data.</text>
</comment>
<gene>
    <name evidence="1" type="ORF">SK128_016434</name>
</gene>
<keyword evidence="2" id="KW-1185">Reference proteome</keyword>
<name>A0AAN8XCU1_HALRR</name>
<reference evidence="1 2" key="1">
    <citation type="submission" date="2023-11" db="EMBL/GenBank/DDBJ databases">
        <title>Halocaridina rubra genome assembly.</title>
        <authorList>
            <person name="Smith C."/>
        </authorList>
    </citation>
    <scope>NUCLEOTIDE SEQUENCE [LARGE SCALE GENOMIC DNA]</scope>
    <source>
        <strain evidence="1">EP-1</strain>
        <tissue evidence="1">Whole</tissue>
    </source>
</reference>
<dbReference type="Proteomes" id="UP001381693">
    <property type="component" value="Unassembled WGS sequence"/>
</dbReference>
<accession>A0AAN8XCU1</accession>
<sequence length="145" mass="16884">MRRHTWTRDRCTMEAERRVVEYNLTNQRTSIPKTLHQYQISSAALVAVQQCAHTDAWHNFTNSINLADTWNTEWLLSVTHQHYNHFSYPYKYCCYGHLVSWHNVVSAFLRLGYRPVWQVGGAGDVPHYSSCDVTHPVLTIFSITA</sequence>
<dbReference type="AlphaFoldDB" id="A0AAN8XCU1"/>
<protein>
    <submittedName>
        <fullName evidence="1">Uncharacterized protein</fullName>
    </submittedName>
</protein>
<organism evidence="1 2">
    <name type="scientific">Halocaridina rubra</name>
    <name type="common">Hawaiian red shrimp</name>
    <dbReference type="NCBI Taxonomy" id="373956"/>
    <lineage>
        <taxon>Eukaryota</taxon>
        <taxon>Metazoa</taxon>
        <taxon>Ecdysozoa</taxon>
        <taxon>Arthropoda</taxon>
        <taxon>Crustacea</taxon>
        <taxon>Multicrustacea</taxon>
        <taxon>Malacostraca</taxon>
        <taxon>Eumalacostraca</taxon>
        <taxon>Eucarida</taxon>
        <taxon>Decapoda</taxon>
        <taxon>Pleocyemata</taxon>
        <taxon>Caridea</taxon>
        <taxon>Atyoidea</taxon>
        <taxon>Atyidae</taxon>
        <taxon>Halocaridina</taxon>
    </lineage>
</organism>
<evidence type="ECO:0000313" key="1">
    <source>
        <dbReference type="EMBL" id="KAK7079098.1"/>
    </source>
</evidence>
<dbReference type="EMBL" id="JAXCGZ010007585">
    <property type="protein sequence ID" value="KAK7079098.1"/>
    <property type="molecule type" value="Genomic_DNA"/>
</dbReference>
<evidence type="ECO:0000313" key="2">
    <source>
        <dbReference type="Proteomes" id="UP001381693"/>
    </source>
</evidence>
<proteinExistence type="predicted"/>